<comment type="subcellular location">
    <subcellularLocation>
        <location evidence="8">Cell membrane</location>
        <topology evidence="8">Multi-pass membrane protein</topology>
    </subcellularLocation>
</comment>
<dbReference type="Pfam" id="PF02659">
    <property type="entry name" value="Mntp"/>
    <property type="match status" value="1"/>
</dbReference>
<evidence type="ECO:0000256" key="4">
    <source>
        <dbReference type="ARBA" id="ARBA00022989"/>
    </source>
</evidence>
<keyword evidence="4 8" id="KW-1133">Transmembrane helix</keyword>
<keyword evidence="5 8" id="KW-0406">Ion transport</keyword>
<proteinExistence type="inferred from homology"/>
<dbReference type="EMBL" id="SMAB01000031">
    <property type="protein sequence ID" value="TCS78036.1"/>
    <property type="molecule type" value="Genomic_DNA"/>
</dbReference>
<evidence type="ECO:0000256" key="3">
    <source>
        <dbReference type="ARBA" id="ARBA00022692"/>
    </source>
</evidence>
<evidence type="ECO:0000256" key="1">
    <source>
        <dbReference type="ARBA" id="ARBA00022448"/>
    </source>
</evidence>
<comment type="caution">
    <text evidence="9">The sequence shown here is derived from an EMBL/GenBank/DDBJ whole genome shotgun (WGS) entry which is preliminary data.</text>
</comment>
<accession>A0A4R3K5G3</accession>
<comment type="similarity">
    <text evidence="8">Belongs to the MntP (TC 9.B.29) family.</text>
</comment>
<keyword evidence="1 8" id="KW-0813">Transport</keyword>
<dbReference type="GO" id="GO:0005886">
    <property type="term" value="C:plasma membrane"/>
    <property type="evidence" value="ECO:0007669"/>
    <property type="project" value="UniProtKB-SubCell"/>
</dbReference>
<keyword evidence="7 8" id="KW-0464">Manganese</keyword>
<evidence type="ECO:0000256" key="5">
    <source>
        <dbReference type="ARBA" id="ARBA00023065"/>
    </source>
</evidence>
<dbReference type="OrthoDB" id="1679700at2"/>
<name>A0A4R3K5G3_9BACI</name>
<keyword evidence="2 8" id="KW-1003">Cell membrane</keyword>
<feature type="transmembrane region" description="Helical" evidence="8">
    <location>
        <begin position="136"/>
        <end position="156"/>
    </location>
</feature>
<dbReference type="HAMAP" id="MF_01521">
    <property type="entry name" value="MntP_pump"/>
    <property type="match status" value="1"/>
</dbReference>
<dbReference type="InterPro" id="IPR022929">
    <property type="entry name" value="Put_MntP"/>
</dbReference>
<keyword evidence="6 8" id="KW-0472">Membrane</keyword>
<evidence type="ECO:0000313" key="9">
    <source>
        <dbReference type="EMBL" id="TCS78036.1"/>
    </source>
</evidence>
<keyword evidence="3 8" id="KW-0812">Transmembrane</keyword>
<evidence type="ECO:0000313" key="10">
    <source>
        <dbReference type="Proteomes" id="UP000295788"/>
    </source>
</evidence>
<evidence type="ECO:0000256" key="6">
    <source>
        <dbReference type="ARBA" id="ARBA00023136"/>
    </source>
</evidence>
<evidence type="ECO:0000256" key="7">
    <source>
        <dbReference type="ARBA" id="ARBA00023211"/>
    </source>
</evidence>
<organism evidence="9 10">
    <name type="scientific">Tepidibacillus fermentans</name>
    <dbReference type="NCBI Taxonomy" id="1281767"/>
    <lineage>
        <taxon>Bacteria</taxon>
        <taxon>Bacillati</taxon>
        <taxon>Bacillota</taxon>
        <taxon>Bacilli</taxon>
        <taxon>Bacillales</taxon>
        <taxon>Bacillaceae</taxon>
        <taxon>Tepidibacillus</taxon>
    </lineage>
</organism>
<feature type="transmembrane region" description="Helical" evidence="8">
    <location>
        <begin position="107"/>
        <end position="130"/>
    </location>
</feature>
<evidence type="ECO:0000256" key="2">
    <source>
        <dbReference type="ARBA" id="ARBA00022475"/>
    </source>
</evidence>
<dbReference type="PANTHER" id="PTHR35529:SF1">
    <property type="entry name" value="MANGANESE EFFLUX PUMP MNTP-RELATED"/>
    <property type="match status" value="1"/>
</dbReference>
<feature type="transmembrane region" description="Helical" evidence="8">
    <location>
        <begin position="12"/>
        <end position="33"/>
    </location>
</feature>
<dbReference type="InterPro" id="IPR003810">
    <property type="entry name" value="Mntp/YtaF"/>
</dbReference>
<dbReference type="AlphaFoldDB" id="A0A4R3K5G3"/>
<comment type="function">
    <text evidence="8">Probably functions as a manganese efflux pump.</text>
</comment>
<dbReference type="PANTHER" id="PTHR35529">
    <property type="entry name" value="MANGANESE EFFLUX PUMP MNTP-RELATED"/>
    <property type="match status" value="1"/>
</dbReference>
<evidence type="ECO:0000256" key="8">
    <source>
        <dbReference type="HAMAP-Rule" id="MF_01521"/>
    </source>
</evidence>
<dbReference type="GO" id="GO:0005384">
    <property type="term" value="F:manganese ion transmembrane transporter activity"/>
    <property type="evidence" value="ECO:0007669"/>
    <property type="project" value="UniProtKB-UniRule"/>
</dbReference>
<feature type="transmembrane region" description="Helical" evidence="8">
    <location>
        <begin position="168"/>
        <end position="185"/>
    </location>
</feature>
<dbReference type="RefSeq" id="WP_132770718.1">
    <property type="nucleotide sequence ID" value="NZ_SMAB01000031.1"/>
</dbReference>
<feature type="transmembrane region" description="Helical" evidence="8">
    <location>
        <begin position="74"/>
        <end position="95"/>
    </location>
</feature>
<keyword evidence="10" id="KW-1185">Reference proteome</keyword>
<protein>
    <recommendedName>
        <fullName evidence="8">Putative manganese efflux pump MntP</fullName>
    </recommendedName>
</protein>
<reference evidence="9 10" key="1">
    <citation type="submission" date="2019-03" db="EMBL/GenBank/DDBJ databases">
        <title>Genomic Encyclopedia of Type Strains, Phase IV (KMG-IV): sequencing the most valuable type-strain genomes for metagenomic binning, comparative biology and taxonomic classification.</title>
        <authorList>
            <person name="Goeker M."/>
        </authorList>
    </citation>
    <scope>NUCLEOTIDE SEQUENCE [LARGE SCALE GENOMIC DNA]</scope>
    <source>
        <strain evidence="9 10">DSM 23802</strain>
    </source>
</reference>
<gene>
    <name evidence="8" type="primary">mntP</name>
    <name evidence="9" type="ORF">EDD72_1318</name>
</gene>
<feature type="transmembrane region" description="Helical" evidence="8">
    <location>
        <begin position="45"/>
        <end position="68"/>
    </location>
</feature>
<sequence length="186" mass="19746">MFFFYLHFGEVVTFFMIAVALGMDAFSLGIGIGMQGLTISQILKVSTTIGIFHIIMPLVGVAIGHYLSTMIGDVATVIGGSLLVFLGLNMIWSSFAEKDGHSLNQIAGIGLLLLAFSVSIDALSIGFSLGLFSVDIWFAILLFGLMGGVMTALGLSIGTKIGHWLGEYGEIFGGIILLVFGIKFLV</sequence>
<dbReference type="Proteomes" id="UP000295788">
    <property type="component" value="Unassembled WGS sequence"/>
</dbReference>